<reference evidence="6" key="1">
    <citation type="submission" date="2020-03" db="EMBL/GenBank/DDBJ databases">
        <title>Ferranicluibacter endophyticum gen. nov., sp. nov., a new genus isolated from Rubus ulmifolius Schott. stem.</title>
        <authorList>
            <person name="Roca-Couso R."/>
            <person name="Flores-Felix J.D."/>
            <person name="Igual J.M."/>
            <person name="Rivas R."/>
        </authorList>
    </citation>
    <scope>NUCLEOTIDE SEQUENCE</scope>
    <source>
        <strain evidence="6">CRRU44</strain>
    </source>
</reference>
<organism evidence="6 7">
    <name type="scientific">Ferranicluibacter rubi</name>
    <dbReference type="NCBI Taxonomy" id="2715133"/>
    <lineage>
        <taxon>Bacteria</taxon>
        <taxon>Pseudomonadati</taxon>
        <taxon>Pseudomonadota</taxon>
        <taxon>Alphaproteobacteria</taxon>
        <taxon>Hyphomicrobiales</taxon>
        <taxon>Rhizobiaceae</taxon>
        <taxon>Ferranicluibacter</taxon>
    </lineage>
</organism>
<dbReference type="EMBL" id="JAANCM010000006">
    <property type="protein sequence ID" value="NHT76718.1"/>
    <property type="molecule type" value="Genomic_DNA"/>
</dbReference>
<dbReference type="Gene3D" id="3.30.450.40">
    <property type="match status" value="1"/>
</dbReference>
<dbReference type="RefSeq" id="WP_110802108.1">
    <property type="nucleotide sequence ID" value="NZ_JAANCM010000006.1"/>
</dbReference>
<sequence length="284" mass="30597">MCGTIVVNRQASEPVSETTEKSVRRSRVSGIDRALQVIDHLYETGAPAGAYAIAKAVGAPLSTVYVIIDDLVEKNMLARNGDGTLWLGSRLYHYGLAYARSLDFMSVATQEMHDLCRDAGETVQVCGRDAEHMLVLAMADGPSHFQVASRVGTRVPLNWTASGRLLVGHMPEAERVELFRRGARMSPTGRAAVDAETLSDAARTAFEERLSIQAGESDYAVACIASPIVDRNGNCVATISIVLPEQKAFADKAGYADRVKASAARIEALMGWRQHGTSPHGINP</sequence>
<name>A0AA43ZGX0_9HYPH</name>
<evidence type="ECO:0000256" key="2">
    <source>
        <dbReference type="ARBA" id="ARBA00023125"/>
    </source>
</evidence>
<comment type="caution">
    <text evidence="6">The sequence shown here is derived from an EMBL/GenBank/DDBJ whole genome shotgun (WGS) entry which is preliminary data.</text>
</comment>
<evidence type="ECO:0000313" key="7">
    <source>
        <dbReference type="Proteomes" id="UP001155840"/>
    </source>
</evidence>
<dbReference type="PROSITE" id="PS51077">
    <property type="entry name" value="HTH_ICLR"/>
    <property type="match status" value="1"/>
</dbReference>
<protein>
    <submittedName>
        <fullName evidence="6">IclR family transcriptional regulator</fullName>
    </submittedName>
</protein>
<dbReference type="GO" id="GO:0045892">
    <property type="term" value="P:negative regulation of DNA-templated transcription"/>
    <property type="evidence" value="ECO:0007669"/>
    <property type="project" value="TreeGrafter"/>
</dbReference>
<keyword evidence="1" id="KW-0805">Transcription regulation</keyword>
<dbReference type="SUPFAM" id="SSF55781">
    <property type="entry name" value="GAF domain-like"/>
    <property type="match status" value="1"/>
</dbReference>
<dbReference type="InterPro" id="IPR014757">
    <property type="entry name" value="Tscrpt_reg_IclR_C"/>
</dbReference>
<evidence type="ECO:0000256" key="3">
    <source>
        <dbReference type="ARBA" id="ARBA00023163"/>
    </source>
</evidence>
<dbReference type="InterPro" id="IPR036388">
    <property type="entry name" value="WH-like_DNA-bd_sf"/>
</dbReference>
<dbReference type="InterPro" id="IPR050707">
    <property type="entry name" value="HTH_MetabolicPath_Reg"/>
</dbReference>
<evidence type="ECO:0000256" key="1">
    <source>
        <dbReference type="ARBA" id="ARBA00023015"/>
    </source>
</evidence>
<dbReference type="PROSITE" id="PS51078">
    <property type="entry name" value="ICLR_ED"/>
    <property type="match status" value="1"/>
</dbReference>
<dbReference type="Pfam" id="PF01614">
    <property type="entry name" value="IclR_C"/>
    <property type="match status" value="1"/>
</dbReference>
<evidence type="ECO:0000259" key="5">
    <source>
        <dbReference type="PROSITE" id="PS51078"/>
    </source>
</evidence>
<dbReference type="Proteomes" id="UP001155840">
    <property type="component" value="Unassembled WGS sequence"/>
</dbReference>
<dbReference type="SUPFAM" id="SSF46785">
    <property type="entry name" value="Winged helix' DNA-binding domain"/>
    <property type="match status" value="1"/>
</dbReference>
<gene>
    <name evidence="6" type="ORF">G8E10_13300</name>
</gene>
<dbReference type="InterPro" id="IPR036390">
    <property type="entry name" value="WH_DNA-bd_sf"/>
</dbReference>
<dbReference type="AlphaFoldDB" id="A0AA43ZGX0"/>
<feature type="domain" description="HTH iclR-type" evidence="4">
    <location>
        <begin position="28"/>
        <end position="96"/>
    </location>
</feature>
<evidence type="ECO:0000313" key="6">
    <source>
        <dbReference type="EMBL" id="NHT76718.1"/>
    </source>
</evidence>
<dbReference type="SMART" id="SM00346">
    <property type="entry name" value="HTH_ICLR"/>
    <property type="match status" value="1"/>
</dbReference>
<keyword evidence="7" id="KW-1185">Reference proteome</keyword>
<evidence type="ECO:0000259" key="4">
    <source>
        <dbReference type="PROSITE" id="PS51077"/>
    </source>
</evidence>
<dbReference type="InterPro" id="IPR005471">
    <property type="entry name" value="Tscrpt_reg_IclR_N"/>
</dbReference>
<proteinExistence type="predicted"/>
<dbReference type="PANTHER" id="PTHR30136:SF24">
    <property type="entry name" value="HTH-TYPE TRANSCRIPTIONAL REPRESSOR ALLR"/>
    <property type="match status" value="1"/>
</dbReference>
<dbReference type="PANTHER" id="PTHR30136">
    <property type="entry name" value="HELIX-TURN-HELIX TRANSCRIPTIONAL REGULATOR, ICLR FAMILY"/>
    <property type="match status" value="1"/>
</dbReference>
<dbReference type="Gene3D" id="1.10.10.10">
    <property type="entry name" value="Winged helix-like DNA-binding domain superfamily/Winged helix DNA-binding domain"/>
    <property type="match status" value="1"/>
</dbReference>
<dbReference type="Pfam" id="PF09339">
    <property type="entry name" value="HTH_IclR"/>
    <property type="match status" value="1"/>
</dbReference>
<feature type="domain" description="IclR-ED" evidence="5">
    <location>
        <begin position="90"/>
        <end position="272"/>
    </location>
</feature>
<accession>A0AA43ZGX0</accession>
<dbReference type="GO" id="GO:0003700">
    <property type="term" value="F:DNA-binding transcription factor activity"/>
    <property type="evidence" value="ECO:0007669"/>
    <property type="project" value="TreeGrafter"/>
</dbReference>
<keyword evidence="2" id="KW-0238">DNA-binding</keyword>
<dbReference type="InterPro" id="IPR029016">
    <property type="entry name" value="GAF-like_dom_sf"/>
</dbReference>
<dbReference type="GO" id="GO:0003677">
    <property type="term" value="F:DNA binding"/>
    <property type="evidence" value="ECO:0007669"/>
    <property type="project" value="UniProtKB-KW"/>
</dbReference>
<keyword evidence="3" id="KW-0804">Transcription</keyword>